<dbReference type="EMBL" id="JANEYG010000209">
    <property type="protein sequence ID" value="KAJ8911182.1"/>
    <property type="molecule type" value="Genomic_DNA"/>
</dbReference>
<reference evidence="1 2" key="1">
    <citation type="journal article" date="2023" name="Insect Mol. Biol.">
        <title>Genome sequencing provides insights into the evolution of gene families encoding plant cell wall-degrading enzymes in longhorned beetles.</title>
        <authorList>
            <person name="Shin N.R."/>
            <person name="Okamura Y."/>
            <person name="Kirsch R."/>
            <person name="Pauchet Y."/>
        </authorList>
    </citation>
    <scope>NUCLEOTIDE SEQUENCE [LARGE SCALE GENOMIC DNA]</scope>
    <source>
        <strain evidence="1">EAD_L_NR</strain>
    </source>
</reference>
<evidence type="ECO:0000313" key="2">
    <source>
        <dbReference type="Proteomes" id="UP001159042"/>
    </source>
</evidence>
<dbReference type="AlphaFoldDB" id="A0AAV8VB28"/>
<dbReference type="Proteomes" id="UP001159042">
    <property type="component" value="Unassembled WGS sequence"/>
</dbReference>
<comment type="caution">
    <text evidence="1">The sequence shown here is derived from an EMBL/GenBank/DDBJ whole genome shotgun (WGS) entry which is preliminary data.</text>
</comment>
<sequence>MDTLYKHPYISISDIKRNIGKNVRHKNNVLKRGFVGKQQTQLFSHLISIYNFVINLEGHQEALYEAALQEHDAYINYSNKVAEANGFGTTTEEEVAVKIRVATFHQFLNTAKLKIKTSAQTYDVIVRNFLDLLSKSMNMNLRMLSN</sequence>
<protein>
    <submittedName>
        <fullName evidence="1">Uncharacterized protein</fullName>
    </submittedName>
</protein>
<accession>A0AAV8VB28</accession>
<gene>
    <name evidence="1" type="ORF">NQ315_006025</name>
</gene>
<keyword evidence="2" id="KW-1185">Reference proteome</keyword>
<organism evidence="1 2">
    <name type="scientific">Exocentrus adspersus</name>
    <dbReference type="NCBI Taxonomy" id="1586481"/>
    <lineage>
        <taxon>Eukaryota</taxon>
        <taxon>Metazoa</taxon>
        <taxon>Ecdysozoa</taxon>
        <taxon>Arthropoda</taxon>
        <taxon>Hexapoda</taxon>
        <taxon>Insecta</taxon>
        <taxon>Pterygota</taxon>
        <taxon>Neoptera</taxon>
        <taxon>Endopterygota</taxon>
        <taxon>Coleoptera</taxon>
        <taxon>Polyphaga</taxon>
        <taxon>Cucujiformia</taxon>
        <taxon>Chrysomeloidea</taxon>
        <taxon>Cerambycidae</taxon>
        <taxon>Lamiinae</taxon>
        <taxon>Acanthocinini</taxon>
        <taxon>Exocentrus</taxon>
    </lineage>
</organism>
<name>A0AAV8VB28_9CUCU</name>
<proteinExistence type="predicted"/>
<evidence type="ECO:0000313" key="1">
    <source>
        <dbReference type="EMBL" id="KAJ8911182.1"/>
    </source>
</evidence>